<dbReference type="EMBL" id="UPXX01000027">
    <property type="protein sequence ID" value="VBB44008.1"/>
    <property type="molecule type" value="Genomic_DNA"/>
</dbReference>
<dbReference type="InterPro" id="IPR002220">
    <property type="entry name" value="DapA-like"/>
</dbReference>
<protein>
    <submittedName>
        <fullName evidence="2">Dihydrodipicolinate synthase</fullName>
    </submittedName>
</protein>
<dbReference type="SMART" id="SM01130">
    <property type="entry name" value="DHDPS"/>
    <property type="match status" value="1"/>
</dbReference>
<evidence type="ECO:0000313" key="2">
    <source>
        <dbReference type="EMBL" id="VBB44008.1"/>
    </source>
</evidence>
<reference evidence="2" key="1">
    <citation type="submission" date="2018-07" db="EMBL/GenBank/DDBJ databases">
        <authorList>
            <consortium name="Genoscope - CEA"/>
            <person name="William W."/>
        </authorList>
    </citation>
    <scope>NUCLEOTIDE SEQUENCE</scope>
    <source>
        <strain evidence="2">IK1</strain>
    </source>
</reference>
<dbReference type="GO" id="GO:0016829">
    <property type="term" value="F:lyase activity"/>
    <property type="evidence" value="ECO:0007669"/>
    <property type="project" value="UniProtKB-KW"/>
</dbReference>
<organism evidence="2">
    <name type="scientific">Uncultured Desulfatiglans sp</name>
    <dbReference type="NCBI Taxonomy" id="1748965"/>
    <lineage>
        <taxon>Bacteria</taxon>
        <taxon>Pseudomonadati</taxon>
        <taxon>Thermodesulfobacteriota</taxon>
        <taxon>Desulfobacteria</taxon>
        <taxon>Desulfatiglandales</taxon>
        <taxon>Desulfatiglandaceae</taxon>
        <taxon>Desulfatiglans</taxon>
        <taxon>environmental samples</taxon>
    </lineage>
</organism>
<gene>
    <name evidence="2" type="ORF">TRIP_B330186</name>
</gene>
<dbReference type="InterPro" id="IPR013785">
    <property type="entry name" value="Aldolase_TIM"/>
</dbReference>
<proteinExistence type="predicted"/>
<accession>A0A653A7S5</accession>
<evidence type="ECO:0000256" key="1">
    <source>
        <dbReference type="ARBA" id="ARBA00023239"/>
    </source>
</evidence>
<dbReference type="Gene3D" id="3.20.20.70">
    <property type="entry name" value="Aldolase class I"/>
    <property type="match status" value="1"/>
</dbReference>
<dbReference type="Pfam" id="PF00701">
    <property type="entry name" value="DHDPS"/>
    <property type="match status" value="1"/>
</dbReference>
<dbReference type="AlphaFoldDB" id="A0A653A7S5"/>
<keyword evidence="1" id="KW-0456">Lyase</keyword>
<dbReference type="SUPFAM" id="SSF51569">
    <property type="entry name" value="Aldolase"/>
    <property type="match status" value="1"/>
</dbReference>
<sequence length="316" mass="35069">MENIHSPKGLLTDLVTPMQDDGSLDSRGLGRLLDRVAGNCQAVLLASPRAGEGGFLDPDARARLLEDALLVLRGRKPVLIWFTNEDEDRTRQTLVILNRLRKRHAAEHAVFFVDAPLYYHSNRGLASLYQEYRELTGDGMFLLYNDPVLVGSTAKRLKRSNIRTAILKELSSLPHLAGLIFHGSLDRAGDYQKAVRAHSDFRIYDGDEEHFLDFPSMSGVVSCGANLLSSGWQTIMQSSLHLEGSSKNYPDFLRQIWDLGNFLRLVKKRYDASPAAVIKAVLAKEGVIESPFSHVPCPSAEALAGEIAAMMKDRPL</sequence>
<name>A0A653A7S5_UNCDX</name>